<dbReference type="Proteomes" id="UP000032232">
    <property type="component" value="Unassembled WGS sequence"/>
</dbReference>
<dbReference type="CDD" id="cd14797">
    <property type="entry name" value="DUF302"/>
    <property type="match status" value="1"/>
</dbReference>
<organism evidence="3 4">
    <name type="scientific">Jannaschia aquimarina</name>
    <dbReference type="NCBI Taxonomy" id="935700"/>
    <lineage>
        <taxon>Bacteria</taxon>
        <taxon>Pseudomonadati</taxon>
        <taxon>Pseudomonadota</taxon>
        <taxon>Alphaproteobacteria</taxon>
        <taxon>Rhodobacterales</taxon>
        <taxon>Roseobacteraceae</taxon>
        <taxon>Jannaschia</taxon>
    </lineage>
</organism>
<sequence length="163" mass="18000">MRRLSLCIAPAAFAALYLSAHPSAAQTPGENGIIRVESAHSVEVTADRYEDAARERGIRVFARHNHTEAAREYEETLSPTIVIAVGNPGYGTRFIRENQLAGIDFPPKALAYEDPQGRVWLAYNSAEYLYETIFARHGLDYPPEDVAFYADLLESLAEAATSP</sequence>
<evidence type="ECO:0000313" key="4">
    <source>
        <dbReference type="Proteomes" id="UP000032232"/>
    </source>
</evidence>
<feature type="domain" description="DUF302" evidence="2">
    <location>
        <begin position="64"/>
        <end position="124"/>
    </location>
</feature>
<name>A0A0D1CRP5_9RHOB</name>
<reference evidence="3 4" key="1">
    <citation type="submission" date="2015-02" db="EMBL/GenBank/DDBJ databases">
        <title>Genome Sequence of Jannaschia aquimarina DSM28248, a member of the Roseobacter clade.</title>
        <authorList>
            <person name="Voget S."/>
            <person name="Daniel R."/>
        </authorList>
    </citation>
    <scope>NUCLEOTIDE SEQUENCE [LARGE SCALE GENOMIC DNA]</scope>
    <source>
        <strain evidence="3 4">GSW-M26</strain>
    </source>
</reference>
<feature type="signal peptide" evidence="1">
    <location>
        <begin position="1"/>
        <end position="25"/>
    </location>
</feature>
<accession>A0A0D1CRP5</accession>
<dbReference type="Gene3D" id="3.30.310.70">
    <property type="entry name" value="TT1751-like domain"/>
    <property type="match status" value="1"/>
</dbReference>
<evidence type="ECO:0000259" key="2">
    <source>
        <dbReference type="Pfam" id="PF03625"/>
    </source>
</evidence>
<keyword evidence="1" id="KW-0732">Signal</keyword>
<dbReference type="InterPro" id="IPR035923">
    <property type="entry name" value="TT1751-like_sf"/>
</dbReference>
<dbReference type="InterPro" id="IPR005180">
    <property type="entry name" value="DUF302"/>
</dbReference>
<dbReference type="AlphaFoldDB" id="A0A0D1CRP5"/>
<proteinExistence type="predicted"/>
<dbReference type="EMBL" id="JYFE01000017">
    <property type="protein sequence ID" value="KIT17467.1"/>
    <property type="molecule type" value="Genomic_DNA"/>
</dbReference>
<dbReference type="SUPFAM" id="SSF103247">
    <property type="entry name" value="TT1751-like"/>
    <property type="match status" value="1"/>
</dbReference>
<feature type="chain" id="PRO_5002244372" description="DUF302 domain-containing protein" evidence="1">
    <location>
        <begin position="26"/>
        <end position="163"/>
    </location>
</feature>
<evidence type="ECO:0000256" key="1">
    <source>
        <dbReference type="SAM" id="SignalP"/>
    </source>
</evidence>
<protein>
    <recommendedName>
        <fullName evidence="2">DUF302 domain-containing protein</fullName>
    </recommendedName>
</protein>
<gene>
    <name evidence="3" type="ORF">jaqu_06550</name>
</gene>
<dbReference type="PATRIC" id="fig|935700.4.peg.692"/>
<evidence type="ECO:0000313" key="3">
    <source>
        <dbReference type="EMBL" id="KIT17467.1"/>
    </source>
</evidence>
<keyword evidence="4" id="KW-1185">Reference proteome</keyword>
<comment type="caution">
    <text evidence="3">The sequence shown here is derived from an EMBL/GenBank/DDBJ whole genome shotgun (WGS) entry which is preliminary data.</text>
</comment>
<dbReference type="RefSeq" id="WP_161793817.1">
    <property type="nucleotide sequence ID" value="NZ_FZPF01000002.1"/>
</dbReference>
<dbReference type="Pfam" id="PF03625">
    <property type="entry name" value="DUF302"/>
    <property type="match status" value="1"/>
</dbReference>